<dbReference type="Proteomes" id="UP000265520">
    <property type="component" value="Unassembled WGS sequence"/>
</dbReference>
<name>A0A392QBY6_9FABA</name>
<sequence length="118" mass="13030">MEKPSDNSGFVDSLEKLLQLCEELGQQIDEIGACLYPPQEISSIEAALEKIRNIIDVLRGMQWFLRLMRLGGLQGASDAFLEACNGLRSSLRELASEISSSNTADIEARVENITLTDK</sequence>
<organism evidence="2 3">
    <name type="scientific">Trifolium medium</name>
    <dbReference type="NCBI Taxonomy" id="97028"/>
    <lineage>
        <taxon>Eukaryota</taxon>
        <taxon>Viridiplantae</taxon>
        <taxon>Streptophyta</taxon>
        <taxon>Embryophyta</taxon>
        <taxon>Tracheophyta</taxon>
        <taxon>Spermatophyta</taxon>
        <taxon>Magnoliopsida</taxon>
        <taxon>eudicotyledons</taxon>
        <taxon>Gunneridae</taxon>
        <taxon>Pentapetalae</taxon>
        <taxon>rosids</taxon>
        <taxon>fabids</taxon>
        <taxon>Fabales</taxon>
        <taxon>Fabaceae</taxon>
        <taxon>Papilionoideae</taxon>
        <taxon>50 kb inversion clade</taxon>
        <taxon>NPAAA clade</taxon>
        <taxon>Hologalegina</taxon>
        <taxon>IRL clade</taxon>
        <taxon>Trifolieae</taxon>
        <taxon>Trifolium</taxon>
    </lineage>
</organism>
<dbReference type="InterPro" id="IPR026907">
    <property type="entry name" value="GCIP-like"/>
</dbReference>
<dbReference type="Gene3D" id="1.20.1410.10">
    <property type="entry name" value="I/LWEQ domain"/>
    <property type="match status" value="1"/>
</dbReference>
<evidence type="ECO:0000313" key="3">
    <source>
        <dbReference type="Proteomes" id="UP000265520"/>
    </source>
</evidence>
<reference evidence="2 3" key="1">
    <citation type="journal article" date="2018" name="Front. Plant Sci.">
        <title>Red Clover (Trifolium pratense) and Zigzag Clover (T. medium) - A Picture of Genomic Similarities and Differences.</title>
        <authorList>
            <person name="Dluhosova J."/>
            <person name="Istvanek J."/>
            <person name="Nedelnik J."/>
            <person name="Repkova J."/>
        </authorList>
    </citation>
    <scope>NUCLEOTIDE SEQUENCE [LARGE SCALE GENOMIC DNA]</scope>
    <source>
        <strain evidence="3">cv. 10/8</strain>
        <tissue evidence="2">Leaf</tissue>
    </source>
</reference>
<dbReference type="GO" id="GO:0005634">
    <property type="term" value="C:nucleus"/>
    <property type="evidence" value="ECO:0007669"/>
    <property type="project" value="TreeGrafter"/>
</dbReference>
<protein>
    <submittedName>
        <fullName evidence="2">Cyclin-D1-binding protein 1-like</fullName>
    </submittedName>
</protein>
<dbReference type="PANTHER" id="PTHR15492">
    <property type="entry name" value="CYCLIN D1-BINDING PROTEIN 1"/>
    <property type="match status" value="1"/>
</dbReference>
<comment type="caution">
    <text evidence="2">The sequence shown here is derived from an EMBL/GenBank/DDBJ whole genome shotgun (WGS) entry which is preliminary data.</text>
</comment>
<dbReference type="AlphaFoldDB" id="A0A392QBY6"/>
<dbReference type="PANTHER" id="PTHR15492:SF1">
    <property type="entry name" value="CYCLIN-D1-BINDING PROTEIN 1"/>
    <property type="match status" value="1"/>
</dbReference>
<proteinExistence type="predicted"/>
<dbReference type="Pfam" id="PF20936">
    <property type="entry name" value="GCIP_C"/>
    <property type="match status" value="1"/>
</dbReference>
<dbReference type="EMBL" id="LXQA010124628">
    <property type="protein sequence ID" value="MCI21392.1"/>
    <property type="molecule type" value="Genomic_DNA"/>
</dbReference>
<feature type="domain" description="Cyclin-D1-binding protein 1-like C-terminal" evidence="1">
    <location>
        <begin position="3"/>
        <end position="56"/>
    </location>
</feature>
<keyword evidence="3" id="KW-1185">Reference proteome</keyword>
<accession>A0A392QBY6</accession>
<dbReference type="InterPro" id="IPR049318">
    <property type="entry name" value="GCIP_C"/>
</dbReference>
<evidence type="ECO:0000313" key="2">
    <source>
        <dbReference type="EMBL" id="MCI21392.1"/>
    </source>
</evidence>
<evidence type="ECO:0000259" key="1">
    <source>
        <dbReference type="Pfam" id="PF20936"/>
    </source>
</evidence>